<comment type="caution">
    <text evidence="3">The sequence shown here is derived from an EMBL/GenBank/DDBJ whole genome shotgun (WGS) entry which is preliminary data.</text>
</comment>
<keyword evidence="2" id="KW-0378">Hydrolase</keyword>
<organism evidence="3 4">
    <name type="scientific">Neosynechococcus sphagnicola sy1</name>
    <dbReference type="NCBI Taxonomy" id="1497020"/>
    <lineage>
        <taxon>Bacteria</taxon>
        <taxon>Bacillati</taxon>
        <taxon>Cyanobacteriota</taxon>
        <taxon>Cyanophyceae</taxon>
        <taxon>Neosynechococcales</taxon>
        <taxon>Neosynechococcaceae</taxon>
        <taxon>Neosynechococcus</taxon>
    </lineage>
</organism>
<evidence type="ECO:0000256" key="2">
    <source>
        <dbReference type="ARBA" id="ARBA00022801"/>
    </source>
</evidence>
<name>A0A098TKM7_9CYAN</name>
<dbReference type="GO" id="GO:0004185">
    <property type="term" value="F:serine-type carboxypeptidase activity"/>
    <property type="evidence" value="ECO:0007669"/>
    <property type="project" value="InterPro"/>
</dbReference>
<sequence>MSLTLWQIPWINTFLLFLALSSGGGMVKAQGISPSPPPVTVAHPMDRPLCRADLARAIQGILDRPQWHRSRWGILIQTLSPPVTLFERDSYRFFIPASNVKLMTTAAALHRLGADFRMRTTVQRVNPATLTIAGLRPDATVLRLVGRGDPSFTTANLQDLAQQLRRQGILHIDLLLLDTHYFLGAAIAPSWAWEDVQLGYGAPATSLILNQNVNYLRLMPQAVGQPLQITWEDAAAMNLWPLRNVSQTVPATADEFIEVQPQGGWLQIRGQLRVGADPEFIGIPYPDPVQHFSQQLRLALAAQQITVTRTEITDTPSATAEPEVGAISSPPLAALITTANQDSNNLYAEVLLRSLGASQVATEASTATLGLELLQATLTQLGIDPGGYHLVDGSGLSRQNLVSPVALVQTLQAMAQSREASVFLASLATAGVNGTLQDRLQQTSAQGVVRGKTGTLEGVSSLSGYVLVPNAIPLVFSLMVNQSEQPTAAQRQALDEIVLLLTRLGSCP</sequence>
<reference evidence="3 4" key="1">
    <citation type="journal article" date="2014" name="Mol. Ecol.">
        <title>Evolution of Synechococcus.</title>
        <authorList>
            <person name="Dvorak P."/>
            <person name="Casamatta D."/>
            <person name="Hasler P."/>
            <person name="Poulickova A."/>
            <person name="Ondrej V."/>
            <person name="Sanges R."/>
        </authorList>
    </citation>
    <scope>NUCLEOTIDE SEQUENCE [LARGE SCALE GENOMIC DNA]</scope>
    <source>
        <strain evidence="3 4">CAUP A 1101</strain>
    </source>
</reference>
<dbReference type="STRING" id="1497020.DO97_03625"/>
<accession>A0A098TKM7</accession>
<evidence type="ECO:0000313" key="4">
    <source>
        <dbReference type="Proteomes" id="UP000030170"/>
    </source>
</evidence>
<dbReference type="Gene3D" id="3.50.80.20">
    <property type="entry name" value="D-Ala-D-Ala carboxypeptidase C, peptidase S13"/>
    <property type="match status" value="1"/>
</dbReference>
<comment type="similarity">
    <text evidence="1">Belongs to the peptidase S13 family.</text>
</comment>
<evidence type="ECO:0008006" key="5">
    <source>
        <dbReference type="Google" id="ProtNLM"/>
    </source>
</evidence>
<dbReference type="PRINTS" id="PR00922">
    <property type="entry name" value="DADACBPTASE3"/>
</dbReference>
<dbReference type="Gene3D" id="3.40.710.10">
    <property type="entry name" value="DD-peptidase/beta-lactamase superfamily"/>
    <property type="match status" value="2"/>
</dbReference>
<keyword evidence="4" id="KW-1185">Reference proteome</keyword>
<dbReference type="AlphaFoldDB" id="A0A098TKM7"/>
<dbReference type="PANTHER" id="PTHR30023:SF0">
    <property type="entry name" value="PENICILLIN-SENSITIVE CARBOXYPEPTIDASE A"/>
    <property type="match status" value="1"/>
</dbReference>
<dbReference type="RefSeq" id="WP_204368539.1">
    <property type="nucleotide sequence ID" value="NZ_JJML01000017.1"/>
</dbReference>
<dbReference type="SUPFAM" id="SSF56601">
    <property type="entry name" value="beta-lactamase/transpeptidase-like"/>
    <property type="match status" value="1"/>
</dbReference>
<dbReference type="PANTHER" id="PTHR30023">
    <property type="entry name" value="D-ALANYL-D-ALANINE CARBOXYPEPTIDASE"/>
    <property type="match status" value="1"/>
</dbReference>
<protein>
    <recommendedName>
        <fullName evidence="5">D-alanyl-D-alanine carboxypeptidase</fullName>
    </recommendedName>
</protein>
<dbReference type="GO" id="GO:0006508">
    <property type="term" value="P:proteolysis"/>
    <property type="evidence" value="ECO:0007669"/>
    <property type="project" value="InterPro"/>
</dbReference>
<evidence type="ECO:0000313" key="3">
    <source>
        <dbReference type="EMBL" id="KGF72836.1"/>
    </source>
</evidence>
<dbReference type="InterPro" id="IPR000667">
    <property type="entry name" value="Peptidase_S13"/>
</dbReference>
<proteinExistence type="inferred from homology"/>
<evidence type="ECO:0000256" key="1">
    <source>
        <dbReference type="ARBA" id="ARBA00006096"/>
    </source>
</evidence>
<gene>
    <name evidence="3" type="ORF">DO97_03625</name>
</gene>
<dbReference type="Pfam" id="PF02113">
    <property type="entry name" value="Peptidase_S13"/>
    <property type="match status" value="1"/>
</dbReference>
<dbReference type="Proteomes" id="UP000030170">
    <property type="component" value="Unassembled WGS sequence"/>
</dbReference>
<dbReference type="GO" id="GO:0000270">
    <property type="term" value="P:peptidoglycan metabolic process"/>
    <property type="evidence" value="ECO:0007669"/>
    <property type="project" value="TreeGrafter"/>
</dbReference>
<dbReference type="NCBIfam" id="TIGR00666">
    <property type="entry name" value="PBP4"/>
    <property type="match status" value="1"/>
</dbReference>
<dbReference type="InterPro" id="IPR012338">
    <property type="entry name" value="Beta-lactam/transpept-like"/>
</dbReference>
<dbReference type="EMBL" id="JJML01000017">
    <property type="protein sequence ID" value="KGF72836.1"/>
    <property type="molecule type" value="Genomic_DNA"/>
</dbReference>